<keyword evidence="5" id="KW-1185">Reference proteome</keyword>
<keyword evidence="1" id="KW-0238">DNA-binding</keyword>
<dbReference type="CDD" id="cd00592">
    <property type="entry name" value="HTH_MerR-like"/>
    <property type="match status" value="1"/>
</dbReference>
<dbReference type="PROSITE" id="PS50937">
    <property type="entry name" value="HTH_MERR_2"/>
    <property type="match status" value="1"/>
</dbReference>
<dbReference type="InterPro" id="IPR009061">
    <property type="entry name" value="DNA-bd_dom_put_sf"/>
</dbReference>
<proteinExistence type="predicted"/>
<evidence type="ECO:0000256" key="2">
    <source>
        <dbReference type="SAM" id="MobiDB-lite"/>
    </source>
</evidence>
<dbReference type="InterPro" id="IPR047057">
    <property type="entry name" value="MerR_fam"/>
</dbReference>
<sequence>MALPARSADDGVPSPSAAVRGKPGEAGPAWPHQLSHEPLLRVSDVLALVQPEFPTLTPSKLRFLDSHGLVSPVRTSSGYRQYSPADVERVRFVLRQQRDHFRPLAVIADRLAALDAGTMHEVVTPRAADDATPAYLDRAQVAEAAGAEPQLVDACVEAGLLGEETTAGFESERVEAVVAARAYVEAGGDVRTLRALTRAADREGELARSIAAPRRARGDADGADAAATAMAEAAVAFFASCVRRAARG</sequence>
<dbReference type="PANTHER" id="PTHR30204:SF89">
    <property type="entry name" value="HTH MERR-TYPE DOMAIN-CONTAINING PROTEIN"/>
    <property type="match status" value="1"/>
</dbReference>
<dbReference type="SMART" id="SM00422">
    <property type="entry name" value="HTH_MERR"/>
    <property type="match status" value="1"/>
</dbReference>
<dbReference type="InterPro" id="IPR000551">
    <property type="entry name" value="MerR-type_HTH_dom"/>
</dbReference>
<reference evidence="4 5" key="1">
    <citation type="submission" date="2023-09" db="EMBL/GenBank/DDBJ databases">
        <title>Demequina sp. a novel bacteria isolated from Capsicum annuum.</title>
        <authorList>
            <person name="Humaira Z."/>
            <person name="Lee J."/>
            <person name="Cho D."/>
        </authorList>
    </citation>
    <scope>NUCLEOTIDE SEQUENCE [LARGE SCALE GENOMIC DNA]</scope>
    <source>
        <strain evidence="4 5">OYTSA14</strain>
    </source>
</reference>
<dbReference type="AlphaFoldDB" id="A0AA96F830"/>
<dbReference type="GO" id="GO:0003700">
    <property type="term" value="F:DNA-binding transcription factor activity"/>
    <property type="evidence" value="ECO:0007669"/>
    <property type="project" value="InterPro"/>
</dbReference>
<feature type="domain" description="HTH merR-type" evidence="3">
    <location>
        <begin position="56"/>
        <end position="113"/>
    </location>
</feature>
<dbReference type="SUPFAM" id="SSF46955">
    <property type="entry name" value="Putative DNA-binding domain"/>
    <property type="match status" value="1"/>
</dbReference>
<feature type="region of interest" description="Disordered" evidence="2">
    <location>
        <begin position="1"/>
        <end position="32"/>
    </location>
</feature>
<dbReference type="EMBL" id="CP134879">
    <property type="protein sequence ID" value="WNM25821.1"/>
    <property type="molecule type" value="Genomic_DNA"/>
</dbReference>
<dbReference type="Proteomes" id="UP001304125">
    <property type="component" value="Chromosome"/>
</dbReference>
<protein>
    <submittedName>
        <fullName evidence="4">MerR family transcriptional regulator</fullName>
    </submittedName>
</protein>
<dbReference type="RefSeq" id="WP_313501345.1">
    <property type="nucleotide sequence ID" value="NZ_CP134879.1"/>
</dbReference>
<gene>
    <name evidence="4" type="ORF">RN606_06635</name>
</gene>
<evidence type="ECO:0000313" key="5">
    <source>
        <dbReference type="Proteomes" id="UP001304125"/>
    </source>
</evidence>
<accession>A0AA96F830</accession>
<evidence type="ECO:0000313" key="4">
    <source>
        <dbReference type="EMBL" id="WNM25821.1"/>
    </source>
</evidence>
<evidence type="ECO:0000259" key="3">
    <source>
        <dbReference type="PROSITE" id="PS50937"/>
    </source>
</evidence>
<evidence type="ECO:0000256" key="1">
    <source>
        <dbReference type="ARBA" id="ARBA00023125"/>
    </source>
</evidence>
<dbReference type="GO" id="GO:0003677">
    <property type="term" value="F:DNA binding"/>
    <property type="evidence" value="ECO:0007669"/>
    <property type="project" value="UniProtKB-KW"/>
</dbReference>
<dbReference type="Gene3D" id="1.10.1660.10">
    <property type="match status" value="1"/>
</dbReference>
<dbReference type="PANTHER" id="PTHR30204">
    <property type="entry name" value="REDOX-CYCLING DRUG-SENSING TRANSCRIPTIONAL ACTIVATOR SOXR"/>
    <property type="match status" value="1"/>
</dbReference>
<name>A0AA96F830_9MICO</name>
<dbReference type="Pfam" id="PF13411">
    <property type="entry name" value="MerR_1"/>
    <property type="match status" value="1"/>
</dbReference>
<organism evidence="4 5">
    <name type="scientific">Demequina capsici</name>
    <dbReference type="NCBI Taxonomy" id="3075620"/>
    <lineage>
        <taxon>Bacteria</taxon>
        <taxon>Bacillati</taxon>
        <taxon>Actinomycetota</taxon>
        <taxon>Actinomycetes</taxon>
        <taxon>Micrococcales</taxon>
        <taxon>Demequinaceae</taxon>
        <taxon>Demequina</taxon>
    </lineage>
</organism>